<dbReference type="GO" id="GO:0017004">
    <property type="term" value="P:cytochrome complex assembly"/>
    <property type="evidence" value="ECO:0007669"/>
    <property type="project" value="UniProtKB-KW"/>
</dbReference>
<feature type="transmembrane region" description="Helical" evidence="7">
    <location>
        <begin position="114"/>
        <end position="136"/>
    </location>
</feature>
<dbReference type="InterPro" id="IPR002541">
    <property type="entry name" value="Cyt_c_assembly"/>
</dbReference>
<keyword evidence="10" id="KW-1185">Reference proteome</keyword>
<dbReference type="GO" id="GO:0020037">
    <property type="term" value="F:heme binding"/>
    <property type="evidence" value="ECO:0007669"/>
    <property type="project" value="InterPro"/>
</dbReference>
<organism evidence="9 10">
    <name type="scientific">Sediminivirga luteola</name>
    <dbReference type="NCBI Taxonomy" id="1774748"/>
    <lineage>
        <taxon>Bacteria</taxon>
        <taxon>Bacillati</taxon>
        <taxon>Actinomycetota</taxon>
        <taxon>Actinomycetes</taxon>
        <taxon>Micrococcales</taxon>
        <taxon>Brevibacteriaceae</taxon>
        <taxon>Sediminivirga</taxon>
    </lineage>
</organism>
<feature type="transmembrane region" description="Helical" evidence="7">
    <location>
        <begin position="148"/>
        <end position="166"/>
    </location>
</feature>
<feature type="transmembrane region" description="Helical" evidence="7">
    <location>
        <begin position="300"/>
        <end position="315"/>
    </location>
</feature>
<feature type="transmembrane region" description="Helical" evidence="7">
    <location>
        <begin position="173"/>
        <end position="193"/>
    </location>
</feature>
<feature type="region of interest" description="Disordered" evidence="6">
    <location>
        <begin position="45"/>
        <end position="106"/>
    </location>
</feature>
<feature type="transmembrane region" description="Helical" evidence="7">
    <location>
        <begin position="327"/>
        <end position="348"/>
    </location>
</feature>
<gene>
    <name evidence="9" type="ORF">GCM10011333_00910</name>
</gene>
<dbReference type="Pfam" id="PF01578">
    <property type="entry name" value="Cytochrom_C_asm"/>
    <property type="match status" value="1"/>
</dbReference>
<name>A0A8J2TUX7_9MICO</name>
<reference evidence="9" key="2">
    <citation type="submission" date="2020-09" db="EMBL/GenBank/DDBJ databases">
        <authorList>
            <person name="Sun Q."/>
            <person name="Zhou Y."/>
        </authorList>
    </citation>
    <scope>NUCLEOTIDE SEQUENCE</scope>
    <source>
        <strain evidence="9">CGMCC 1.12785</strain>
    </source>
</reference>
<sequence>MDVNVELAEWSNLMIYSAMAVYTIALIFSAIDLFGRGERAPVQTALGAASRPAGAKGAVRTSRQRALVTAGGPDDAAEDADGGGAPGEDSGDGADEPRRTAGGKAVPPRRMARIGTALIAIAVVLHVAAVVLRTASVQRVPWGNMMEYALTATALIGVAYLVSLFFRDLRFMGTFVSGALLIALGLCITVLYTPAAQLIPALDTYWILIHVPVAIFSTVLLYLSAGLTLFQLAKQWYDGAESPRKVFRFLRRLPEADSIERLAYRVAGLGFVTWTFTLIAGAVWAEFAWGRYWGWDTKEVWTFVVWVIYAAYLHARATRGWTTTAIGVLNLMGFLSVLFNFYVVNVFFTGLHSYSGL</sequence>
<dbReference type="Proteomes" id="UP000616114">
    <property type="component" value="Unassembled WGS sequence"/>
</dbReference>
<feature type="domain" description="Cytochrome c assembly protein" evidence="8">
    <location>
        <begin position="149"/>
        <end position="352"/>
    </location>
</feature>
<evidence type="ECO:0000256" key="4">
    <source>
        <dbReference type="ARBA" id="ARBA00022989"/>
    </source>
</evidence>
<evidence type="ECO:0000256" key="5">
    <source>
        <dbReference type="ARBA" id="ARBA00023136"/>
    </source>
</evidence>
<comment type="caution">
    <text evidence="9">The sequence shown here is derived from an EMBL/GenBank/DDBJ whole genome shotgun (WGS) entry which is preliminary data.</text>
</comment>
<dbReference type="RefSeq" id="WP_188548957.1">
    <property type="nucleotide sequence ID" value="NZ_BMFY01000001.1"/>
</dbReference>
<dbReference type="PANTHER" id="PTHR30071:SF1">
    <property type="entry name" value="CYTOCHROME B_B6 PROTEIN-RELATED"/>
    <property type="match status" value="1"/>
</dbReference>
<feature type="transmembrane region" description="Helical" evidence="7">
    <location>
        <begin position="205"/>
        <end position="230"/>
    </location>
</feature>
<evidence type="ECO:0000259" key="8">
    <source>
        <dbReference type="Pfam" id="PF01578"/>
    </source>
</evidence>
<evidence type="ECO:0000256" key="1">
    <source>
        <dbReference type="ARBA" id="ARBA00004141"/>
    </source>
</evidence>
<protein>
    <submittedName>
        <fullName evidence="9">C-type cytochrome biogenesis protein CcsB</fullName>
    </submittedName>
</protein>
<dbReference type="AlphaFoldDB" id="A0A8J2TUX7"/>
<dbReference type="InterPro" id="IPR045062">
    <property type="entry name" value="Cyt_c_biogenesis_CcsA/CcmC"/>
</dbReference>
<dbReference type="NCBIfam" id="TIGR03144">
    <property type="entry name" value="cytochr_II_ccsB"/>
    <property type="match status" value="1"/>
</dbReference>
<keyword evidence="5 7" id="KW-0472">Membrane</keyword>
<feature type="transmembrane region" description="Helical" evidence="7">
    <location>
        <begin position="262"/>
        <end position="285"/>
    </location>
</feature>
<dbReference type="GO" id="GO:0005886">
    <property type="term" value="C:plasma membrane"/>
    <property type="evidence" value="ECO:0007669"/>
    <property type="project" value="TreeGrafter"/>
</dbReference>
<comment type="subcellular location">
    <subcellularLocation>
        <location evidence="1">Membrane</location>
        <topology evidence="1">Multi-pass membrane protein</topology>
    </subcellularLocation>
</comment>
<evidence type="ECO:0000256" key="2">
    <source>
        <dbReference type="ARBA" id="ARBA00022692"/>
    </source>
</evidence>
<dbReference type="PANTHER" id="PTHR30071">
    <property type="entry name" value="HEME EXPORTER PROTEIN C"/>
    <property type="match status" value="1"/>
</dbReference>
<keyword evidence="4 7" id="KW-1133">Transmembrane helix</keyword>
<feature type="transmembrane region" description="Helical" evidence="7">
    <location>
        <begin position="13"/>
        <end position="34"/>
    </location>
</feature>
<evidence type="ECO:0000256" key="3">
    <source>
        <dbReference type="ARBA" id="ARBA00022748"/>
    </source>
</evidence>
<evidence type="ECO:0000313" key="10">
    <source>
        <dbReference type="Proteomes" id="UP000616114"/>
    </source>
</evidence>
<keyword evidence="2 7" id="KW-0812">Transmembrane</keyword>
<proteinExistence type="predicted"/>
<dbReference type="InterPro" id="IPR017562">
    <property type="entry name" value="Cyt_c_biogenesis_CcsA"/>
</dbReference>
<evidence type="ECO:0000313" key="9">
    <source>
        <dbReference type="EMBL" id="GGA02196.1"/>
    </source>
</evidence>
<keyword evidence="3" id="KW-0201">Cytochrome c-type biogenesis</keyword>
<dbReference type="EMBL" id="BMFY01000001">
    <property type="protein sequence ID" value="GGA02196.1"/>
    <property type="molecule type" value="Genomic_DNA"/>
</dbReference>
<evidence type="ECO:0000256" key="7">
    <source>
        <dbReference type="SAM" id="Phobius"/>
    </source>
</evidence>
<reference evidence="9" key="1">
    <citation type="journal article" date="2014" name="Int. J. Syst. Evol. Microbiol.">
        <title>Complete genome sequence of Corynebacterium casei LMG S-19264T (=DSM 44701T), isolated from a smear-ripened cheese.</title>
        <authorList>
            <consortium name="US DOE Joint Genome Institute (JGI-PGF)"/>
            <person name="Walter F."/>
            <person name="Albersmeier A."/>
            <person name="Kalinowski J."/>
            <person name="Ruckert C."/>
        </authorList>
    </citation>
    <scope>NUCLEOTIDE SEQUENCE</scope>
    <source>
        <strain evidence="9">CGMCC 1.12785</strain>
    </source>
</reference>
<evidence type="ECO:0000256" key="6">
    <source>
        <dbReference type="SAM" id="MobiDB-lite"/>
    </source>
</evidence>
<accession>A0A8J2TUX7</accession>